<dbReference type="EMBL" id="PUIA01000017">
    <property type="protein sequence ID" value="PQO36850.1"/>
    <property type="molecule type" value="Genomic_DNA"/>
</dbReference>
<sequence>MDSTVKSIQLETAGLGIIFYSPHNAAHIEPGDDYLSVHYTNVPDVRRHVRAGSIVGFCTGTPGTFRLRVQRGKPAMCAEQHEFSLTLPFRCIGGKVCFRDLYDLLDWNVECPEEQTLLLRDGAYRVMVRSNTPPSGVLGDNQLIDFYFQRVEELPDIPQRGSPYLCP</sequence>
<proteinExistence type="predicted"/>
<evidence type="ECO:0000313" key="2">
    <source>
        <dbReference type="Proteomes" id="UP000240009"/>
    </source>
</evidence>
<gene>
    <name evidence="1" type="ORF">C5Y96_06705</name>
</gene>
<name>A0A2S8FXQ3_9BACT</name>
<dbReference type="Proteomes" id="UP000240009">
    <property type="component" value="Unassembled WGS sequence"/>
</dbReference>
<protein>
    <submittedName>
        <fullName evidence="1">Uncharacterized protein</fullName>
    </submittedName>
</protein>
<dbReference type="AlphaFoldDB" id="A0A2S8FXQ3"/>
<accession>A0A2S8FXQ3</accession>
<dbReference type="OrthoDB" id="2047475at2"/>
<organism evidence="1 2">
    <name type="scientific">Blastopirellula marina</name>
    <dbReference type="NCBI Taxonomy" id="124"/>
    <lineage>
        <taxon>Bacteria</taxon>
        <taxon>Pseudomonadati</taxon>
        <taxon>Planctomycetota</taxon>
        <taxon>Planctomycetia</taxon>
        <taxon>Pirellulales</taxon>
        <taxon>Pirellulaceae</taxon>
        <taxon>Blastopirellula</taxon>
    </lineage>
</organism>
<comment type="caution">
    <text evidence="1">The sequence shown here is derived from an EMBL/GenBank/DDBJ whole genome shotgun (WGS) entry which is preliminary data.</text>
</comment>
<evidence type="ECO:0000313" key="1">
    <source>
        <dbReference type="EMBL" id="PQO36850.1"/>
    </source>
</evidence>
<dbReference type="RefSeq" id="WP_105351219.1">
    <property type="nucleotide sequence ID" value="NZ_PUIA01000017.1"/>
</dbReference>
<reference evidence="1 2" key="1">
    <citation type="submission" date="2018-02" db="EMBL/GenBank/DDBJ databases">
        <title>Comparative genomes isolates from brazilian mangrove.</title>
        <authorList>
            <person name="Araujo J.E."/>
            <person name="Taketani R.G."/>
            <person name="Silva M.C.P."/>
            <person name="Loureco M.V."/>
            <person name="Andreote F.D."/>
        </authorList>
    </citation>
    <scope>NUCLEOTIDE SEQUENCE [LARGE SCALE GENOMIC DNA]</scope>
    <source>
        <strain evidence="1 2">HEX-2 MGV</strain>
    </source>
</reference>